<gene>
    <name evidence="6" type="ORF">HMF3257_38435</name>
</gene>
<evidence type="ECO:0000256" key="4">
    <source>
        <dbReference type="SAM" id="SignalP"/>
    </source>
</evidence>
<dbReference type="OrthoDB" id="910296at2"/>
<keyword evidence="4" id="KW-0732">Signal</keyword>
<dbReference type="InterPro" id="IPR008969">
    <property type="entry name" value="CarboxyPept-like_regulatory"/>
</dbReference>
<dbReference type="SUPFAM" id="SSF49464">
    <property type="entry name" value="Carboxypeptidase regulatory domain-like"/>
    <property type="match status" value="1"/>
</dbReference>
<dbReference type="PANTHER" id="PTHR40980">
    <property type="entry name" value="PLUG DOMAIN-CONTAINING PROTEIN"/>
    <property type="match status" value="1"/>
</dbReference>
<dbReference type="GO" id="GO:0009279">
    <property type="term" value="C:cell outer membrane"/>
    <property type="evidence" value="ECO:0007669"/>
    <property type="project" value="UniProtKB-SubCell"/>
</dbReference>
<dbReference type="InterPro" id="IPR036942">
    <property type="entry name" value="Beta-barrel_TonB_sf"/>
</dbReference>
<keyword evidence="2" id="KW-0472">Membrane</keyword>
<comment type="caution">
    <text evidence="6">The sequence shown here is derived from an EMBL/GenBank/DDBJ whole genome shotgun (WGS) entry which is preliminary data.</text>
</comment>
<accession>A0A327NKD0</accession>
<sequence>MNNKNLTFCFSRWYALISCLILGYTGLGQSQPTSQQSSKAITFQGTLQFDLGSPVISGVVTLLNADSSLAKATGSDSTGGYIFKNIAIGSYLLQATYLGWKSVIQPIVVSDTMSTRSVDLVLRPVSATLQEVVIKEKRPIFEILGDRVRLNVESNPVFGGGTAFDALARSPRVMADAVGKTISVDGKTGVILYQNGRQLYLPPDQIITYLQSLPANIVSRIEVLTSPSANYDAGTNGVILLYTKGINKEGIIGEIAVAGGSGRYGKGNASATVSWRSANVQGSFLYAPTYRPTYFSWRSDQILTSANSNLVGFAHSDEFNRITNSSHLLRTSWDLKVARQLAVGTVVQLMHTNETDRPSSSIMYQMNQEGATLTKLDAETQLKQRINNLALNVNIRKQFNREQNTLSVDLDAARYTVGSESSATFWQLAPIVKLPESLKIYYPNEVAIHTAKLDYQSTMFGNGKFESGVKYSGIRMNNSPTLGTYSSYFTALTPLLEKSYQYQERTIAVYSNWAVASTHWSFQAGLRLEHTRYNGLSGNTTAIFRDYTNLFPSLNVQFTSTNKHQFSLSANRRITRPSFDQLNPAYLFFDPLTLYSGNPRLVPQVTNTVQGTYTLPKRTSLVVVYSHSRNRIAEVVYRFDSLSPTTLDYNLNFDWEKRLAATISIPLKVSNGWQIQTMMTWAKAQFYSSFNDSPFLNKQSTFTARVNNSFKWKSWTANLNGTYRGLAVVGYMIYDPIWFVDMGLQRPLGSKSTIKLAATDIFHTLLINNHGSYLNTTIGFKHKYESQQFMLTYSCQFGSKKAKSVEQHSFGSETEQERLGTKRN</sequence>
<keyword evidence="7" id="KW-1185">Reference proteome</keyword>
<evidence type="ECO:0000256" key="1">
    <source>
        <dbReference type="ARBA" id="ARBA00004442"/>
    </source>
</evidence>
<feature type="domain" description="Outer membrane protein beta-barrel" evidence="5">
    <location>
        <begin position="397"/>
        <end position="794"/>
    </location>
</feature>
<proteinExistence type="predicted"/>
<dbReference type="Pfam" id="PF14905">
    <property type="entry name" value="OMP_b-brl_3"/>
    <property type="match status" value="1"/>
</dbReference>
<evidence type="ECO:0000256" key="2">
    <source>
        <dbReference type="ARBA" id="ARBA00023136"/>
    </source>
</evidence>
<dbReference type="InterPro" id="IPR041700">
    <property type="entry name" value="OMP_b-brl_3"/>
</dbReference>
<protein>
    <recommendedName>
        <fullName evidence="5">Outer membrane protein beta-barrel domain-containing protein</fullName>
    </recommendedName>
</protein>
<evidence type="ECO:0000256" key="3">
    <source>
        <dbReference type="ARBA" id="ARBA00023237"/>
    </source>
</evidence>
<dbReference type="AlphaFoldDB" id="A0A327NKD0"/>
<evidence type="ECO:0000259" key="5">
    <source>
        <dbReference type="Pfam" id="PF14905"/>
    </source>
</evidence>
<feature type="chain" id="PRO_5016422427" description="Outer membrane protein beta-barrel domain-containing protein" evidence="4">
    <location>
        <begin position="31"/>
        <end position="824"/>
    </location>
</feature>
<evidence type="ECO:0000313" key="7">
    <source>
        <dbReference type="Proteomes" id="UP000249016"/>
    </source>
</evidence>
<feature type="signal peptide" evidence="4">
    <location>
        <begin position="1"/>
        <end position="30"/>
    </location>
</feature>
<dbReference type="RefSeq" id="WP_111351172.1">
    <property type="nucleotide sequence ID" value="NZ_QLII01000003.1"/>
</dbReference>
<dbReference type="EMBL" id="QLII01000003">
    <property type="protein sequence ID" value="RAI72998.1"/>
    <property type="molecule type" value="Genomic_DNA"/>
</dbReference>
<comment type="subcellular location">
    <subcellularLocation>
        <location evidence="1">Cell outer membrane</location>
    </subcellularLocation>
</comment>
<reference evidence="6 7" key="1">
    <citation type="submission" date="2018-06" db="EMBL/GenBank/DDBJ databases">
        <title>Spirosoma sp. HMF3257 Genome sequencing and assembly.</title>
        <authorList>
            <person name="Kang H."/>
            <person name="Cha I."/>
            <person name="Kim H."/>
            <person name="Kang J."/>
            <person name="Joh K."/>
        </authorList>
    </citation>
    <scope>NUCLEOTIDE SEQUENCE [LARGE SCALE GENOMIC DNA]</scope>
    <source>
        <strain evidence="6 7">HMF3257</strain>
    </source>
</reference>
<dbReference type="PANTHER" id="PTHR40980:SF4">
    <property type="entry name" value="TONB-DEPENDENT RECEPTOR-LIKE BETA-BARREL DOMAIN-CONTAINING PROTEIN"/>
    <property type="match status" value="1"/>
</dbReference>
<keyword evidence="3" id="KW-0998">Cell outer membrane</keyword>
<name>A0A327NKD0_9BACT</name>
<dbReference type="SUPFAM" id="SSF56935">
    <property type="entry name" value="Porins"/>
    <property type="match status" value="1"/>
</dbReference>
<evidence type="ECO:0000313" key="6">
    <source>
        <dbReference type="EMBL" id="RAI72998.1"/>
    </source>
</evidence>
<organism evidence="6 7">
    <name type="scientific">Spirosoma telluris</name>
    <dbReference type="NCBI Taxonomy" id="2183553"/>
    <lineage>
        <taxon>Bacteria</taxon>
        <taxon>Pseudomonadati</taxon>
        <taxon>Bacteroidota</taxon>
        <taxon>Cytophagia</taxon>
        <taxon>Cytophagales</taxon>
        <taxon>Cytophagaceae</taxon>
        <taxon>Spirosoma</taxon>
    </lineage>
</organism>
<dbReference type="Gene3D" id="2.40.170.20">
    <property type="entry name" value="TonB-dependent receptor, beta-barrel domain"/>
    <property type="match status" value="1"/>
</dbReference>
<dbReference type="Proteomes" id="UP000249016">
    <property type="component" value="Unassembled WGS sequence"/>
</dbReference>